<evidence type="ECO:0000256" key="2">
    <source>
        <dbReference type="ARBA" id="ARBA00022676"/>
    </source>
</evidence>
<keyword evidence="3 6" id="KW-0808">Transferase</keyword>
<keyword evidence="6" id="KW-0521">NADP</keyword>
<evidence type="ECO:0000313" key="8">
    <source>
        <dbReference type="EMBL" id="CAF1589066.1"/>
    </source>
</evidence>
<comment type="catalytic activity">
    <reaction evidence="5 6">
        <text>L-arginyl-[protein] + NAD(+) = N(omega)-(ADP-D-ribosyl)-L-arginyl-[protein] + nicotinamide + H(+)</text>
        <dbReference type="Rhea" id="RHEA:19149"/>
        <dbReference type="Rhea" id="RHEA-COMP:10532"/>
        <dbReference type="Rhea" id="RHEA-COMP:15087"/>
        <dbReference type="ChEBI" id="CHEBI:15378"/>
        <dbReference type="ChEBI" id="CHEBI:17154"/>
        <dbReference type="ChEBI" id="CHEBI:29965"/>
        <dbReference type="ChEBI" id="CHEBI:57540"/>
        <dbReference type="ChEBI" id="CHEBI:142554"/>
        <dbReference type="EC" id="2.4.2.31"/>
    </reaction>
</comment>
<gene>
    <name evidence="8" type="ORF">JXQ802_LOCUS47035</name>
    <name evidence="7" type="ORF">PYM288_LOCUS31186</name>
</gene>
<dbReference type="EMBL" id="CAJNOH010003179">
    <property type="protein sequence ID" value="CAF1326436.1"/>
    <property type="molecule type" value="Genomic_DNA"/>
</dbReference>
<name>A0A815FJW3_9BILA</name>
<proteinExistence type="inferred from homology"/>
<dbReference type="Gene3D" id="3.90.176.10">
    <property type="entry name" value="Toxin ADP-ribosyltransferase, Chain A, domain 1"/>
    <property type="match status" value="1"/>
</dbReference>
<dbReference type="GO" id="GO:0106274">
    <property type="term" value="F:NAD+-protein-arginine ADP-ribosyltransferase activity"/>
    <property type="evidence" value="ECO:0007669"/>
    <property type="project" value="UniProtKB-EC"/>
</dbReference>
<dbReference type="InterPro" id="IPR000768">
    <property type="entry name" value="ART"/>
</dbReference>
<evidence type="ECO:0000256" key="4">
    <source>
        <dbReference type="ARBA" id="ARBA00022695"/>
    </source>
</evidence>
<evidence type="ECO:0000256" key="6">
    <source>
        <dbReference type="RuleBase" id="RU361228"/>
    </source>
</evidence>
<evidence type="ECO:0000256" key="5">
    <source>
        <dbReference type="ARBA" id="ARBA00047597"/>
    </source>
</evidence>
<evidence type="ECO:0000313" key="10">
    <source>
        <dbReference type="Proteomes" id="UP000663870"/>
    </source>
</evidence>
<dbReference type="AlphaFoldDB" id="A0A815FJW3"/>
<organism evidence="7 9">
    <name type="scientific">Rotaria sordida</name>
    <dbReference type="NCBI Taxonomy" id="392033"/>
    <lineage>
        <taxon>Eukaryota</taxon>
        <taxon>Metazoa</taxon>
        <taxon>Spiralia</taxon>
        <taxon>Gnathifera</taxon>
        <taxon>Rotifera</taxon>
        <taxon>Eurotatoria</taxon>
        <taxon>Bdelloidea</taxon>
        <taxon>Philodinida</taxon>
        <taxon>Philodinidae</taxon>
        <taxon>Rotaria</taxon>
    </lineage>
</organism>
<keyword evidence="4" id="KW-0548">Nucleotidyltransferase</keyword>
<dbReference type="GO" id="GO:0016779">
    <property type="term" value="F:nucleotidyltransferase activity"/>
    <property type="evidence" value="ECO:0007669"/>
    <property type="project" value="UniProtKB-KW"/>
</dbReference>
<comment type="caution">
    <text evidence="7">The sequence shown here is derived from an EMBL/GenBank/DDBJ whole genome shotgun (WGS) entry which is preliminary data.</text>
</comment>
<dbReference type="PROSITE" id="PS51996">
    <property type="entry name" value="TR_MART"/>
    <property type="match status" value="1"/>
</dbReference>
<protein>
    <recommendedName>
        <fullName evidence="6">NAD(P)(+)--arginine ADP-ribosyltransferase</fullName>
        <ecNumber evidence="6">2.4.2.31</ecNumber>
    </recommendedName>
    <alternativeName>
        <fullName evidence="6">Mono(ADP-ribosyl)transferase</fullName>
    </alternativeName>
</protein>
<dbReference type="Pfam" id="PF01129">
    <property type="entry name" value="ART"/>
    <property type="match status" value="1"/>
</dbReference>
<accession>A0A815FJW3</accession>
<evidence type="ECO:0000313" key="7">
    <source>
        <dbReference type="EMBL" id="CAF1326436.1"/>
    </source>
</evidence>
<dbReference type="Proteomes" id="UP000663854">
    <property type="component" value="Unassembled WGS sequence"/>
</dbReference>
<reference evidence="7" key="1">
    <citation type="submission" date="2021-02" db="EMBL/GenBank/DDBJ databases">
        <authorList>
            <person name="Nowell W R."/>
        </authorList>
    </citation>
    <scope>NUCLEOTIDE SEQUENCE</scope>
</reference>
<keyword evidence="2 6" id="KW-0328">Glycosyltransferase</keyword>
<dbReference type="SUPFAM" id="SSF56399">
    <property type="entry name" value="ADP-ribosylation"/>
    <property type="match status" value="1"/>
</dbReference>
<keyword evidence="6" id="KW-0520">NAD</keyword>
<dbReference type="EMBL" id="CAJNOL010004477">
    <property type="protein sequence ID" value="CAF1589066.1"/>
    <property type="molecule type" value="Genomic_DNA"/>
</dbReference>
<evidence type="ECO:0000256" key="3">
    <source>
        <dbReference type="ARBA" id="ARBA00022679"/>
    </source>
</evidence>
<sequence length="334" mass="38202">MTKTAPSTSPGRSRFFDLMHETGDKLSLIKGYQQLVQPLLEEAIVHIQQHKAFKIDAHIQNKVCLSKKECSEEIDVNNLTIDERAAIKLYTMESKTEQESLFYVVNSTLRLADRSELKPILLYLRLLIEALEKLPSLNGLVYRGVNGNISSNFVKGKKLTWWGFSSCTRSLEMLSKEEFLGNNGQRTLFYIKCINGKLIQNYSYSSPDDEEVLLLPGTEFLVTGKKRANRDLTIVRLREIPARSPTADDIETVGVSVAEMAPPEEVDYRDEAKEKICGHYCNLWATKQCCNCSDRRLYRVNGYYEKYIDGIGFVQEASRNEYYCPTCKLREDLS</sequence>
<dbReference type="EC" id="2.4.2.31" evidence="6"/>
<dbReference type="Proteomes" id="UP000663870">
    <property type="component" value="Unassembled WGS sequence"/>
</dbReference>
<comment type="similarity">
    <text evidence="1 6">Belongs to the Arg-specific ADP-ribosyltransferase family.</text>
</comment>
<evidence type="ECO:0000256" key="1">
    <source>
        <dbReference type="ARBA" id="ARBA00009558"/>
    </source>
</evidence>
<evidence type="ECO:0000313" key="9">
    <source>
        <dbReference type="Proteomes" id="UP000663854"/>
    </source>
</evidence>
<keyword evidence="10" id="KW-1185">Reference proteome</keyword>